<sequence length="330" mass="37756">MMPVRETAVATAVLAILTTLFNEAASAPSCQDRDYLSTCKEDCETHKFYTCANFNRVGDFYHYVQRAIKYPDLWFILKDSQLDYYPAGTFAGGNVSVIELQNARVHSVSQFVTGPNPFLGIEDSLKIIVFREGSTLPDSWSILSRLRKLEKLEFWDMKHLELTRDFNDLPQTRNRVYIYNSTIAYIDENWLSSLKNLKRVTVTRSNLKKFLRSMLPLPALKLHLLNLEWNALTFLPQDISQGFPVLEFFNIGENKITTLNQESLAPLRNGTYVYLSGNPLHCDCRIRFLLEYGDGWTFARCASPVAVKGRYLKNLSAEQMTCANDSKVIS</sequence>
<proteinExistence type="predicted"/>
<evidence type="ECO:0000313" key="1">
    <source>
        <dbReference type="EMBL" id="KAG0420865.1"/>
    </source>
</evidence>
<organism evidence="1 2">
    <name type="scientific">Ixodes persulcatus</name>
    <name type="common">Taiga tick</name>
    <dbReference type="NCBI Taxonomy" id="34615"/>
    <lineage>
        <taxon>Eukaryota</taxon>
        <taxon>Metazoa</taxon>
        <taxon>Ecdysozoa</taxon>
        <taxon>Arthropoda</taxon>
        <taxon>Chelicerata</taxon>
        <taxon>Arachnida</taxon>
        <taxon>Acari</taxon>
        <taxon>Parasitiformes</taxon>
        <taxon>Ixodida</taxon>
        <taxon>Ixodoidea</taxon>
        <taxon>Ixodidae</taxon>
        <taxon>Ixodinae</taxon>
        <taxon>Ixodes</taxon>
    </lineage>
</organism>
<dbReference type="Proteomes" id="UP000805193">
    <property type="component" value="Unassembled WGS sequence"/>
</dbReference>
<accession>A0AC60PIZ4</accession>
<name>A0AC60PIZ4_IXOPE</name>
<keyword evidence="2" id="KW-1185">Reference proteome</keyword>
<reference evidence="1 2" key="1">
    <citation type="journal article" date="2020" name="Cell">
        <title>Large-Scale Comparative Analyses of Tick Genomes Elucidate Their Genetic Diversity and Vector Capacities.</title>
        <authorList>
            <consortium name="Tick Genome and Microbiome Consortium (TIGMIC)"/>
            <person name="Jia N."/>
            <person name="Wang J."/>
            <person name="Shi W."/>
            <person name="Du L."/>
            <person name="Sun Y."/>
            <person name="Zhan W."/>
            <person name="Jiang J.F."/>
            <person name="Wang Q."/>
            <person name="Zhang B."/>
            <person name="Ji P."/>
            <person name="Bell-Sakyi L."/>
            <person name="Cui X.M."/>
            <person name="Yuan T.T."/>
            <person name="Jiang B.G."/>
            <person name="Yang W.F."/>
            <person name="Lam T.T."/>
            <person name="Chang Q.C."/>
            <person name="Ding S.J."/>
            <person name="Wang X.J."/>
            <person name="Zhu J.G."/>
            <person name="Ruan X.D."/>
            <person name="Zhao L."/>
            <person name="Wei J.T."/>
            <person name="Ye R.Z."/>
            <person name="Que T.C."/>
            <person name="Du C.H."/>
            <person name="Zhou Y.H."/>
            <person name="Cheng J.X."/>
            <person name="Dai P.F."/>
            <person name="Guo W.B."/>
            <person name="Han X.H."/>
            <person name="Huang E.J."/>
            <person name="Li L.F."/>
            <person name="Wei W."/>
            <person name="Gao Y.C."/>
            <person name="Liu J.Z."/>
            <person name="Shao H.Z."/>
            <person name="Wang X."/>
            <person name="Wang C.C."/>
            <person name="Yang T.C."/>
            <person name="Huo Q.B."/>
            <person name="Li W."/>
            <person name="Chen H.Y."/>
            <person name="Chen S.E."/>
            <person name="Zhou L.G."/>
            <person name="Ni X.B."/>
            <person name="Tian J.H."/>
            <person name="Sheng Y."/>
            <person name="Liu T."/>
            <person name="Pan Y.S."/>
            <person name="Xia L.Y."/>
            <person name="Li J."/>
            <person name="Zhao F."/>
            <person name="Cao W.C."/>
        </authorList>
    </citation>
    <scope>NUCLEOTIDE SEQUENCE [LARGE SCALE GENOMIC DNA]</scope>
    <source>
        <strain evidence="1">Iper-2018</strain>
    </source>
</reference>
<evidence type="ECO:0000313" key="2">
    <source>
        <dbReference type="Proteomes" id="UP000805193"/>
    </source>
</evidence>
<comment type="caution">
    <text evidence="1">The sequence shown here is derived from an EMBL/GenBank/DDBJ whole genome shotgun (WGS) entry which is preliminary data.</text>
</comment>
<gene>
    <name evidence="1" type="ORF">HPB47_003230</name>
</gene>
<dbReference type="EMBL" id="JABSTQ010010464">
    <property type="protein sequence ID" value="KAG0420865.1"/>
    <property type="molecule type" value="Genomic_DNA"/>
</dbReference>
<protein>
    <submittedName>
        <fullName evidence="1">Uncharacterized protein</fullName>
    </submittedName>
</protein>